<dbReference type="FunCoup" id="G0N515">
    <property type="interactions" value="4"/>
</dbReference>
<evidence type="ECO:0000259" key="1">
    <source>
        <dbReference type="PROSITE" id="PS51186"/>
    </source>
</evidence>
<dbReference type="Pfam" id="PF18014">
    <property type="entry name" value="Acetyltransf_18"/>
    <property type="match status" value="2"/>
</dbReference>
<protein>
    <recommendedName>
        <fullName evidence="1">N-acetyltransferase domain-containing protein</fullName>
    </recommendedName>
</protein>
<sequence>MELVINPSQEVFNQLVYLSGTTHEWDHQPYDYKYYSENYDGFCYFQFVLDTSENFIAGGSLARWDVKNGDPLYSIGLFYCKEEYRGMGYGKPVFQKMMDIVGEENCVLTAAPSMSQKYADAFGFTKMLPYSHMEAEIKPGKVKIPELSDCYTTKDWKDVDEHELEAFDLTICPRPRKSRMRSWFQQEGVYTRVAFDSAQKIVGYCAIRTIVFNKLCAAPFYAENEEVAARLLADVMKNISDFEKFEKLFFWYPAINKNMESLLTRFLPEDGFHIQVDFRTQFTKEILPARDDVVYSVASMELVINPPQEVFEQLIHLAGATNGWGHQPYDYKFYSENYDGYWFIAVIDKSKGPSENLVAGGSLARWDEKNSDPLYSIGLFYCKEEYRGKGYGKEVFKKIMDIVGDDNCVLSAAVNMSQKYADVFGFTKMPLYWHLKAELKPGKVKYPKLDNEYTTKDWKDVDEHQLEDYDLTVCQKPRKERMRSWFQQEGVYTRVAFDVNQKIVGYCGIRTINFNRLGANPLYAENEEVAARLLNDVFKEIPNFERYDTLIMKTPSINENLESLLSRFFPKDGYHIKVNGRIQFTKELIPSRDEVVYSQACSTHQFN</sequence>
<feature type="domain" description="N-acetyltransferase" evidence="1">
    <location>
        <begin position="3"/>
        <end position="138"/>
    </location>
</feature>
<dbReference type="Gene3D" id="3.40.630.90">
    <property type="match status" value="2"/>
</dbReference>
<keyword evidence="3" id="KW-1185">Reference proteome</keyword>
<dbReference type="InterPro" id="IPR016181">
    <property type="entry name" value="Acyl_CoA_acyltransferase"/>
</dbReference>
<accession>G0N515</accession>
<evidence type="ECO:0000313" key="2">
    <source>
        <dbReference type="EMBL" id="EGT53010.1"/>
    </source>
</evidence>
<dbReference type="eggNOG" id="KOG1290">
    <property type="taxonomic scope" value="Eukaryota"/>
</dbReference>
<dbReference type="Gene3D" id="3.40.630.30">
    <property type="match status" value="1"/>
</dbReference>
<dbReference type="PROSITE" id="PS51186">
    <property type="entry name" value="GNAT"/>
    <property type="match status" value="2"/>
</dbReference>
<dbReference type="HOGENOM" id="CLU_449956_0_0_1"/>
<proteinExistence type="predicted"/>
<dbReference type="Pfam" id="PF00583">
    <property type="entry name" value="Acetyltransf_1"/>
    <property type="match status" value="2"/>
</dbReference>
<dbReference type="InParanoid" id="G0N515"/>
<reference evidence="3" key="1">
    <citation type="submission" date="2011-07" db="EMBL/GenBank/DDBJ databases">
        <authorList>
            <consortium name="Caenorhabditis brenneri Sequencing and Analysis Consortium"/>
            <person name="Wilson R.K."/>
        </authorList>
    </citation>
    <scope>NUCLEOTIDE SEQUENCE [LARGE SCALE GENOMIC DNA]</scope>
    <source>
        <strain evidence="3">PB2801</strain>
    </source>
</reference>
<dbReference type="EMBL" id="GL379839">
    <property type="protein sequence ID" value="EGT53010.1"/>
    <property type="molecule type" value="Genomic_DNA"/>
</dbReference>
<organism evidence="3">
    <name type="scientific">Caenorhabditis brenneri</name>
    <name type="common">Nematode worm</name>
    <dbReference type="NCBI Taxonomy" id="135651"/>
    <lineage>
        <taxon>Eukaryota</taxon>
        <taxon>Metazoa</taxon>
        <taxon>Ecdysozoa</taxon>
        <taxon>Nematoda</taxon>
        <taxon>Chromadorea</taxon>
        <taxon>Rhabditida</taxon>
        <taxon>Rhabditina</taxon>
        <taxon>Rhabditomorpha</taxon>
        <taxon>Rhabditoidea</taxon>
        <taxon>Rhabditidae</taxon>
        <taxon>Peloderinae</taxon>
        <taxon>Caenorhabditis</taxon>
    </lineage>
</organism>
<gene>
    <name evidence="2" type="ORF">CAEBREN_12561</name>
</gene>
<dbReference type="CDD" id="cd04301">
    <property type="entry name" value="NAT_SF"/>
    <property type="match status" value="1"/>
</dbReference>
<name>G0N515_CAEBE</name>
<feature type="domain" description="N-acetyltransferase" evidence="1">
    <location>
        <begin position="300"/>
        <end position="441"/>
    </location>
</feature>
<dbReference type="STRING" id="135651.G0N515"/>
<dbReference type="InterPro" id="IPR000182">
    <property type="entry name" value="GNAT_dom"/>
</dbReference>
<dbReference type="InterPro" id="IPR041496">
    <property type="entry name" value="YitH/HolE_GNAT"/>
</dbReference>
<dbReference type="AlphaFoldDB" id="G0N515"/>
<dbReference type="Proteomes" id="UP000008068">
    <property type="component" value="Unassembled WGS sequence"/>
</dbReference>
<evidence type="ECO:0000313" key="3">
    <source>
        <dbReference type="Proteomes" id="UP000008068"/>
    </source>
</evidence>
<dbReference type="PANTHER" id="PTHR47408:SF3">
    <property type="entry name" value="N-ACETYLTRANSFERASE DOMAIN-CONTAINING PROTEIN-RELATED"/>
    <property type="match status" value="1"/>
</dbReference>
<dbReference type="GO" id="GO:0016747">
    <property type="term" value="F:acyltransferase activity, transferring groups other than amino-acyl groups"/>
    <property type="evidence" value="ECO:0007669"/>
    <property type="project" value="InterPro"/>
</dbReference>
<dbReference type="PANTHER" id="PTHR47408">
    <property type="entry name" value="PROTEIN CBG01304-RELATED"/>
    <property type="match status" value="1"/>
</dbReference>
<dbReference type="SUPFAM" id="SSF55729">
    <property type="entry name" value="Acyl-CoA N-acyltransferases (Nat)"/>
    <property type="match status" value="2"/>
</dbReference>
<dbReference type="OrthoDB" id="6418983at2759"/>